<dbReference type="AlphaFoldDB" id="A0A2S8BR50"/>
<accession>A0A2S8BR50</accession>
<evidence type="ECO:0000313" key="2">
    <source>
        <dbReference type="Proteomes" id="UP000238296"/>
    </source>
</evidence>
<comment type="caution">
    <text evidence="1">The sequence shown here is derived from an EMBL/GenBank/DDBJ whole genome shotgun (WGS) entry which is preliminary data.</text>
</comment>
<sequence length="137" mass="14314">MAQCGELALKINRLFGVMHKHGEPPLTTEAAAELISAQTGVRLSAADLARLRSGEAMDAAVAELRAIATFFGVPASFLTTSGTDPDLDAQLNLLRAMRDAGVQNVHMCRGPAPVGPDALNELAALLDGERPGRNIVG</sequence>
<dbReference type="InterPro" id="IPR010982">
    <property type="entry name" value="Lambda_DNA-bd_dom_sf"/>
</dbReference>
<evidence type="ECO:0000313" key="1">
    <source>
        <dbReference type="EMBL" id="PQM49158.1"/>
    </source>
</evidence>
<protein>
    <submittedName>
        <fullName evidence="1">Nucleoid-associated protein EspR</fullName>
    </submittedName>
</protein>
<organism evidence="1 2">
    <name type="scientific">Mycobacterium talmoniae</name>
    <dbReference type="NCBI Taxonomy" id="1858794"/>
    <lineage>
        <taxon>Bacteria</taxon>
        <taxon>Bacillati</taxon>
        <taxon>Actinomycetota</taxon>
        <taxon>Actinomycetes</taxon>
        <taxon>Mycobacteriales</taxon>
        <taxon>Mycobacteriaceae</taxon>
        <taxon>Mycobacterium</taxon>
    </lineage>
</organism>
<gene>
    <name evidence="1" type="primary">espR_2</name>
    <name evidence="1" type="ORF">C1Y40_00620</name>
</gene>
<dbReference type="Proteomes" id="UP000238296">
    <property type="component" value="Unassembled WGS sequence"/>
</dbReference>
<proteinExistence type="predicted"/>
<reference evidence="1 2" key="1">
    <citation type="journal article" date="2017" name="Int. J. Syst. Evol. Microbiol.">
        <title>Mycobacterium talmoniae sp. nov., a slowly growing mycobacterium isolated from human respiratory samples.</title>
        <authorList>
            <person name="Davidson R.M."/>
            <person name="DeGroote M.A."/>
            <person name="Marola J.L."/>
            <person name="Buss S."/>
            <person name="Jones V."/>
            <person name="McNeil M.R."/>
            <person name="Freifeld A.G."/>
            <person name="Elaine Epperson L."/>
            <person name="Hasan N.A."/>
            <person name="Jackson M."/>
            <person name="Iwen P.C."/>
            <person name="Salfinger M."/>
            <person name="Strong M."/>
        </authorList>
    </citation>
    <scope>NUCLEOTIDE SEQUENCE [LARGE SCALE GENOMIC DNA]</scope>
    <source>
        <strain evidence="1 2">ATCC BAA-2683</strain>
    </source>
</reference>
<dbReference type="EMBL" id="PPEA01000093">
    <property type="protein sequence ID" value="PQM49158.1"/>
    <property type="molecule type" value="Genomic_DNA"/>
</dbReference>
<name>A0A2S8BR50_9MYCO</name>
<dbReference type="Gene3D" id="1.10.260.40">
    <property type="entry name" value="lambda repressor-like DNA-binding domains"/>
    <property type="match status" value="1"/>
</dbReference>
<dbReference type="GO" id="GO:0003677">
    <property type="term" value="F:DNA binding"/>
    <property type="evidence" value="ECO:0007669"/>
    <property type="project" value="InterPro"/>
</dbReference>